<name>A0A4R7ZCK0_9FIRM</name>
<dbReference type="PROSITE" id="PS51257">
    <property type="entry name" value="PROKAR_LIPOPROTEIN"/>
    <property type="match status" value="1"/>
</dbReference>
<feature type="transmembrane region" description="Helical" evidence="10">
    <location>
        <begin position="244"/>
        <end position="266"/>
    </location>
</feature>
<dbReference type="GO" id="GO:0032977">
    <property type="term" value="F:membrane insertase activity"/>
    <property type="evidence" value="ECO:0007669"/>
    <property type="project" value="InterPro"/>
</dbReference>
<evidence type="ECO:0000256" key="10">
    <source>
        <dbReference type="SAM" id="Phobius"/>
    </source>
</evidence>
<keyword evidence="14" id="KW-1185">Reference proteome</keyword>
<evidence type="ECO:0000256" key="6">
    <source>
        <dbReference type="ARBA" id="ARBA00022989"/>
    </source>
</evidence>
<keyword evidence="7 10" id="KW-0472">Membrane</keyword>
<keyword evidence="6 10" id="KW-1133">Transmembrane helix</keyword>
<keyword evidence="8" id="KW-0143">Chaperone</keyword>
<dbReference type="EMBL" id="SODD01000044">
    <property type="protein sequence ID" value="TDW13194.1"/>
    <property type="molecule type" value="Genomic_DNA"/>
</dbReference>
<feature type="domain" description="Membrane insertase YidC/Oxa/ALB C-terminal" evidence="12">
    <location>
        <begin position="80"/>
        <end position="289"/>
    </location>
</feature>
<feature type="transmembrane region" description="Helical" evidence="10">
    <location>
        <begin position="79"/>
        <end position="99"/>
    </location>
</feature>
<dbReference type="GO" id="GO:0005886">
    <property type="term" value="C:plasma membrane"/>
    <property type="evidence" value="ECO:0007669"/>
    <property type="project" value="UniProtKB-SubCell"/>
</dbReference>
<evidence type="ECO:0000313" key="14">
    <source>
        <dbReference type="Proteomes" id="UP000294743"/>
    </source>
</evidence>
<evidence type="ECO:0000256" key="1">
    <source>
        <dbReference type="ARBA" id="ARBA00004651"/>
    </source>
</evidence>
<keyword evidence="5" id="KW-0653">Protein transport</keyword>
<evidence type="ECO:0000313" key="13">
    <source>
        <dbReference type="EMBL" id="TDW13194.1"/>
    </source>
</evidence>
<dbReference type="InterPro" id="IPR001708">
    <property type="entry name" value="YidC/ALB3/OXA1/COX18"/>
</dbReference>
<dbReference type="InterPro" id="IPR047196">
    <property type="entry name" value="YidC_ALB_C"/>
</dbReference>
<feature type="signal peptide" evidence="11">
    <location>
        <begin position="1"/>
        <end position="34"/>
    </location>
</feature>
<evidence type="ECO:0000256" key="5">
    <source>
        <dbReference type="ARBA" id="ARBA00022927"/>
    </source>
</evidence>
<sequence length="295" mass="33496">MNMIKKYIKDHKKLIIFSLFLIVFVAGCSSPRNADGTVDKEQLIFLSTPYLKSIGDGWFNIFVWPMAQMINWVATFSDAGVGIIVTTIIVNVITAAFTIKQQAQTQKMQMIQGEQAKIQAKYEGKTDQASKMRMSQELQMLYKKHDINPMGSIVTLFIQLPIMIGIYQACMRASSVYTGSFFGIDLTMTPQAAIGEMEIPVIVIFLLMAVMQFVSFKIPQILAKRRNEKNRKIKKYAQPEKKGMAGNMNMMMYVSVAMMVFLGFSWPLGMTFYLLVSSCVRVIQNIVIDKFFIKD</sequence>
<keyword evidence="4 9" id="KW-0812">Transmembrane</keyword>
<evidence type="ECO:0000256" key="9">
    <source>
        <dbReference type="RuleBase" id="RU003945"/>
    </source>
</evidence>
<dbReference type="NCBIfam" id="TIGR03592">
    <property type="entry name" value="yidC_oxa1_cterm"/>
    <property type="match status" value="1"/>
</dbReference>
<evidence type="ECO:0000259" key="12">
    <source>
        <dbReference type="Pfam" id="PF02096"/>
    </source>
</evidence>
<proteinExistence type="inferred from homology"/>
<dbReference type="GO" id="GO:0015031">
    <property type="term" value="P:protein transport"/>
    <property type="evidence" value="ECO:0007669"/>
    <property type="project" value="UniProtKB-KW"/>
</dbReference>
<dbReference type="GO" id="GO:0051205">
    <property type="term" value="P:protein insertion into membrane"/>
    <property type="evidence" value="ECO:0007669"/>
    <property type="project" value="TreeGrafter"/>
</dbReference>
<keyword evidence="2" id="KW-0813">Transport</keyword>
<dbReference type="PANTHER" id="PTHR12428">
    <property type="entry name" value="OXA1"/>
    <property type="match status" value="1"/>
</dbReference>
<comment type="similarity">
    <text evidence="9">Belongs to the OXA1/ALB3/YidC family.</text>
</comment>
<accession>A0A4R7ZCK0</accession>
<dbReference type="Pfam" id="PF02096">
    <property type="entry name" value="60KD_IMP"/>
    <property type="match status" value="1"/>
</dbReference>
<reference evidence="13 14" key="1">
    <citation type="submission" date="2019-03" db="EMBL/GenBank/DDBJ databases">
        <title>Genomic Encyclopedia of Type Strains, Phase IV (KMG-IV): sequencing the most valuable type-strain genomes for metagenomic binning, comparative biology and taxonomic classification.</title>
        <authorList>
            <person name="Goeker M."/>
        </authorList>
    </citation>
    <scope>NUCLEOTIDE SEQUENCE [LARGE SCALE GENOMIC DNA]</scope>
    <source>
        <strain evidence="13 14">DSM 28867</strain>
    </source>
</reference>
<dbReference type="AlphaFoldDB" id="A0A4R7ZCK0"/>
<keyword evidence="3" id="KW-1003">Cell membrane</keyword>
<evidence type="ECO:0000256" key="2">
    <source>
        <dbReference type="ARBA" id="ARBA00022448"/>
    </source>
</evidence>
<dbReference type="PANTHER" id="PTHR12428:SF65">
    <property type="entry name" value="CYTOCHROME C OXIDASE ASSEMBLY PROTEIN COX18, MITOCHONDRIAL"/>
    <property type="match status" value="1"/>
</dbReference>
<keyword evidence="11" id="KW-0732">Signal</keyword>
<feature type="transmembrane region" description="Helical" evidence="10">
    <location>
        <begin position="199"/>
        <end position="223"/>
    </location>
</feature>
<comment type="subcellular location">
    <subcellularLocation>
        <location evidence="1">Cell membrane</location>
        <topology evidence="1">Multi-pass membrane protein</topology>
    </subcellularLocation>
    <subcellularLocation>
        <location evidence="9">Membrane</location>
        <topology evidence="9">Multi-pass membrane protein</topology>
    </subcellularLocation>
</comment>
<organism evidence="13 14">
    <name type="scientific">Breznakia blatticola</name>
    <dbReference type="NCBI Taxonomy" id="1754012"/>
    <lineage>
        <taxon>Bacteria</taxon>
        <taxon>Bacillati</taxon>
        <taxon>Bacillota</taxon>
        <taxon>Erysipelotrichia</taxon>
        <taxon>Erysipelotrichales</taxon>
        <taxon>Erysipelotrichaceae</taxon>
        <taxon>Breznakia</taxon>
    </lineage>
</organism>
<gene>
    <name evidence="13" type="ORF">EDD63_1447</name>
</gene>
<feature type="chain" id="PRO_5020814300" evidence="11">
    <location>
        <begin position="35"/>
        <end position="295"/>
    </location>
</feature>
<evidence type="ECO:0000256" key="8">
    <source>
        <dbReference type="ARBA" id="ARBA00023186"/>
    </source>
</evidence>
<evidence type="ECO:0000256" key="3">
    <source>
        <dbReference type="ARBA" id="ARBA00022475"/>
    </source>
</evidence>
<evidence type="ECO:0000256" key="7">
    <source>
        <dbReference type="ARBA" id="ARBA00023136"/>
    </source>
</evidence>
<dbReference type="CDD" id="cd20070">
    <property type="entry name" value="5TM_YidC_Alb3"/>
    <property type="match status" value="1"/>
</dbReference>
<feature type="transmembrane region" description="Helical" evidence="10">
    <location>
        <begin position="150"/>
        <end position="169"/>
    </location>
</feature>
<dbReference type="RefSeq" id="WP_243833764.1">
    <property type="nucleotide sequence ID" value="NZ_SODD01000044.1"/>
</dbReference>
<comment type="caution">
    <text evidence="13">The sequence shown here is derived from an EMBL/GenBank/DDBJ whole genome shotgun (WGS) entry which is preliminary data.</text>
</comment>
<evidence type="ECO:0000256" key="4">
    <source>
        <dbReference type="ARBA" id="ARBA00022692"/>
    </source>
</evidence>
<dbReference type="Proteomes" id="UP000294743">
    <property type="component" value="Unassembled WGS sequence"/>
</dbReference>
<dbReference type="InterPro" id="IPR028055">
    <property type="entry name" value="YidC/Oxa/ALB_C"/>
</dbReference>
<protein>
    <submittedName>
        <fullName evidence="13">YidC/Oxa1 family membrane protein insertase</fullName>
    </submittedName>
</protein>
<evidence type="ECO:0000256" key="11">
    <source>
        <dbReference type="SAM" id="SignalP"/>
    </source>
</evidence>